<evidence type="ECO:0000313" key="2">
    <source>
        <dbReference type="Proteomes" id="UP000625780"/>
    </source>
</evidence>
<comment type="caution">
    <text evidence="1">The sequence shown here is derived from an EMBL/GenBank/DDBJ whole genome shotgun (WGS) entry which is preliminary data.</text>
</comment>
<gene>
    <name evidence="1" type="ORF">GCM10011361_02320</name>
</gene>
<organism evidence="1 2">
    <name type="scientific">Muriicola marianensis</name>
    <dbReference type="NCBI Taxonomy" id="1324801"/>
    <lineage>
        <taxon>Bacteria</taxon>
        <taxon>Pseudomonadati</taxon>
        <taxon>Bacteroidota</taxon>
        <taxon>Flavobacteriia</taxon>
        <taxon>Flavobacteriales</taxon>
        <taxon>Flavobacteriaceae</taxon>
        <taxon>Muriicola</taxon>
    </lineage>
</organism>
<dbReference type="Proteomes" id="UP000625780">
    <property type="component" value="Unassembled WGS sequence"/>
</dbReference>
<sequence length="168" mass="19428">MLTLTLGFAQEKMTKSEDRTFRVDTVASETLEKTYKLYDNGDLIKNTVRVHTTQTQAMQLESEDKGMINQDRVIPKKKIFKTVKIDLDQDEAFDELIRFSYNADVKSDFVLLMNENELYVAVGEGENLIISENTDLSREALNMGKEVFIFTDKEGNEISFKIEEYQIM</sequence>
<keyword evidence="2" id="KW-1185">Reference proteome</keyword>
<accession>A0ABQ1QQ76</accession>
<protein>
    <submittedName>
        <fullName evidence="1">Uncharacterized protein</fullName>
    </submittedName>
</protein>
<name>A0ABQ1QQ76_9FLAO</name>
<dbReference type="EMBL" id="BMFH01000001">
    <property type="protein sequence ID" value="GGD38717.1"/>
    <property type="molecule type" value="Genomic_DNA"/>
</dbReference>
<evidence type="ECO:0000313" key="1">
    <source>
        <dbReference type="EMBL" id="GGD38717.1"/>
    </source>
</evidence>
<reference evidence="2" key="1">
    <citation type="journal article" date="2019" name="Int. J. Syst. Evol. Microbiol.">
        <title>The Global Catalogue of Microorganisms (GCM) 10K type strain sequencing project: providing services to taxonomists for standard genome sequencing and annotation.</title>
        <authorList>
            <consortium name="The Broad Institute Genomics Platform"/>
            <consortium name="The Broad Institute Genome Sequencing Center for Infectious Disease"/>
            <person name="Wu L."/>
            <person name="Ma J."/>
        </authorList>
    </citation>
    <scope>NUCLEOTIDE SEQUENCE [LARGE SCALE GENOMIC DNA]</scope>
    <source>
        <strain evidence="2">CGMCC 1.12606</strain>
    </source>
</reference>
<proteinExistence type="predicted"/>